<dbReference type="Pfam" id="PF02504">
    <property type="entry name" value="FA_synthesis"/>
    <property type="match status" value="1"/>
</dbReference>
<organism evidence="11 12">
    <name type="scientific">Marinomonas mediterranea (strain ATCC 700492 / JCM 21426 / NBRC 103028 / MMB-1)</name>
    <dbReference type="NCBI Taxonomy" id="717774"/>
    <lineage>
        <taxon>Bacteria</taxon>
        <taxon>Pseudomonadati</taxon>
        <taxon>Pseudomonadota</taxon>
        <taxon>Gammaproteobacteria</taxon>
        <taxon>Oceanospirillales</taxon>
        <taxon>Oceanospirillaceae</taxon>
        <taxon>Marinomonas</taxon>
    </lineage>
</organism>
<comment type="catalytic activity">
    <reaction evidence="1 10">
        <text>a fatty acyl-[ACP] + phosphate = an acyl phosphate + holo-[ACP]</text>
        <dbReference type="Rhea" id="RHEA:42292"/>
        <dbReference type="Rhea" id="RHEA-COMP:9685"/>
        <dbReference type="Rhea" id="RHEA-COMP:14125"/>
        <dbReference type="ChEBI" id="CHEBI:43474"/>
        <dbReference type="ChEBI" id="CHEBI:59918"/>
        <dbReference type="ChEBI" id="CHEBI:64479"/>
        <dbReference type="ChEBI" id="CHEBI:138651"/>
        <dbReference type="EC" id="2.3.1.274"/>
    </reaction>
</comment>
<dbReference type="GO" id="GO:0008654">
    <property type="term" value="P:phospholipid biosynthetic process"/>
    <property type="evidence" value="ECO:0007669"/>
    <property type="project" value="UniProtKB-KW"/>
</dbReference>
<evidence type="ECO:0000256" key="5">
    <source>
        <dbReference type="ARBA" id="ARBA00023098"/>
    </source>
</evidence>
<reference evidence="11 12" key="1">
    <citation type="journal article" date="2012" name="Stand. Genomic Sci.">
        <title>Complete genome sequence of the melanogenic marine bacterium Marinomonas mediterranea type strain (MMB-1(T)).</title>
        <authorList>
            <person name="Lucas-Elio P."/>
            <person name="Goodwin L."/>
            <person name="Woyke T."/>
            <person name="Pitluck S."/>
            <person name="Nolan M."/>
            <person name="Kyrpides N.C."/>
            <person name="Detter J.C."/>
            <person name="Copeland A."/>
            <person name="Teshima H."/>
            <person name="Bruce D."/>
            <person name="Detter C."/>
            <person name="Tapia R."/>
            <person name="Han S."/>
            <person name="Land M.L."/>
            <person name="Ivanova N."/>
            <person name="Mikhailova N."/>
            <person name="Johnston A.W."/>
            <person name="Sanchez-Amat A."/>
        </authorList>
    </citation>
    <scope>NUCLEOTIDE SEQUENCE [LARGE SCALE GENOMIC DNA]</scope>
    <source>
        <strain evidence="12">ATCC 700492 / JCM 21426 / NBRC 103028 / MMB-1</strain>
    </source>
</reference>
<dbReference type="UniPathway" id="UPA00085"/>
<keyword evidence="3 10" id="KW-0444">Lipid biosynthesis</keyword>
<dbReference type="GO" id="GO:0043811">
    <property type="term" value="F:phosphate:acyl-[acyl carrier protein] acyltransferase activity"/>
    <property type="evidence" value="ECO:0007669"/>
    <property type="project" value="UniProtKB-UniRule"/>
</dbReference>
<dbReference type="PANTHER" id="PTHR30100">
    <property type="entry name" value="FATTY ACID/PHOSPHOLIPID SYNTHESIS PROTEIN PLSX"/>
    <property type="match status" value="1"/>
</dbReference>
<dbReference type="EC" id="2.3.1.274" evidence="8 10"/>
<comment type="pathway">
    <text evidence="10">Lipid metabolism; phospholipid metabolism.</text>
</comment>
<dbReference type="OrthoDB" id="9806408at2"/>
<dbReference type="PANTHER" id="PTHR30100:SF1">
    <property type="entry name" value="PHOSPHATE ACYLTRANSFERASE"/>
    <property type="match status" value="1"/>
</dbReference>
<evidence type="ECO:0000256" key="8">
    <source>
        <dbReference type="ARBA" id="ARBA00024069"/>
    </source>
</evidence>
<evidence type="ECO:0000313" key="11">
    <source>
        <dbReference type="EMBL" id="ADZ91255.1"/>
    </source>
</evidence>
<comment type="subcellular location">
    <subcellularLocation>
        <location evidence="10">Cytoplasm</location>
    </subcellularLocation>
    <text evidence="10">Associated with the membrane possibly through PlsY.</text>
</comment>
<protein>
    <recommendedName>
        <fullName evidence="8 10">Phosphate acyltransferase</fullName>
        <ecNumber evidence="8 10">2.3.1.274</ecNumber>
    </recommendedName>
    <alternativeName>
        <fullName evidence="10">Acyl-ACP phosphotransacylase</fullName>
    </alternativeName>
    <alternativeName>
        <fullName evidence="10">Acyl-[acyl-carrier-protein]--phosphate acyltransferase</fullName>
    </alternativeName>
    <alternativeName>
        <fullName evidence="10">Phosphate-acyl-ACP acyltransferase</fullName>
    </alternativeName>
</protein>
<dbReference type="eggNOG" id="COG0416">
    <property type="taxonomic scope" value="Bacteria"/>
</dbReference>
<dbReference type="InterPro" id="IPR003664">
    <property type="entry name" value="FA_synthesis"/>
</dbReference>
<accession>F2K3B3</accession>
<sequence>MIRVAIDAMGGDLGPRIAFQAAKEVLDRHERVNITLYLSQDDGLSSDDFSQLDSSSRQRLKTVFCQDFIAGDEQVDRSLYKRSESTLYKSLSDMSAGQHDVVVTLGNTAAMVALARRLLGLIRPRLYPALVRELRLNPLRCLLDLGANVHCPAQMLEGFAILGAAYTEVLRSEVAKVALLNVGVESTKGNSVIRQADSALSSRLWPVYNGYAEGFDLFDGENNVLVCDGMVGNTVLKASEGLLTYFSQKLVKTGANKQMLESFYENERHHGASFIGVRGNLVKGHGRSDFRAAIGAIEHGIEMARADLWCAIDKKLEKEGFV</sequence>
<dbReference type="GO" id="GO:0005737">
    <property type="term" value="C:cytoplasm"/>
    <property type="evidence" value="ECO:0007669"/>
    <property type="project" value="UniProtKB-SubCell"/>
</dbReference>
<dbReference type="AlphaFoldDB" id="F2K3B3"/>
<dbReference type="SUPFAM" id="SSF53659">
    <property type="entry name" value="Isocitrate/Isopropylmalate dehydrogenase-like"/>
    <property type="match status" value="1"/>
</dbReference>
<comment type="similarity">
    <text evidence="10">Belongs to the PlsX family.</text>
</comment>
<evidence type="ECO:0000313" key="12">
    <source>
        <dbReference type="Proteomes" id="UP000001062"/>
    </source>
</evidence>
<evidence type="ECO:0000256" key="7">
    <source>
        <dbReference type="ARBA" id="ARBA00023264"/>
    </source>
</evidence>
<dbReference type="Gene3D" id="3.40.718.10">
    <property type="entry name" value="Isopropylmalate Dehydrogenase"/>
    <property type="match status" value="1"/>
</dbReference>
<evidence type="ECO:0000256" key="2">
    <source>
        <dbReference type="ARBA" id="ARBA00022490"/>
    </source>
</evidence>
<keyword evidence="5 10" id="KW-0443">Lipid metabolism</keyword>
<keyword evidence="6 10" id="KW-0594">Phospholipid biosynthesis</keyword>
<dbReference type="STRING" id="717774.Marme_2007"/>
<dbReference type="RefSeq" id="WP_013661160.1">
    <property type="nucleotide sequence ID" value="NC_015276.1"/>
</dbReference>
<keyword evidence="4 10" id="KW-0808">Transferase</keyword>
<dbReference type="KEGG" id="mme:Marme_2007"/>
<evidence type="ECO:0000256" key="9">
    <source>
        <dbReference type="ARBA" id="ARBA00046608"/>
    </source>
</evidence>
<gene>
    <name evidence="10" type="primary">plsX</name>
    <name evidence="11" type="ordered locus">Marme_2007</name>
</gene>
<dbReference type="GO" id="GO:0006633">
    <property type="term" value="P:fatty acid biosynthetic process"/>
    <property type="evidence" value="ECO:0007669"/>
    <property type="project" value="UniProtKB-UniRule"/>
</dbReference>
<proteinExistence type="inferred from homology"/>
<keyword evidence="12" id="KW-1185">Reference proteome</keyword>
<comment type="function">
    <text evidence="10">Catalyzes the reversible formation of acyl-phosphate (acyl-PO(4)) from acyl-[acyl-carrier-protein] (acyl-ACP). This enzyme utilizes acyl-ACP as fatty acyl donor, but not acyl-CoA.</text>
</comment>
<evidence type="ECO:0000256" key="4">
    <source>
        <dbReference type="ARBA" id="ARBA00022679"/>
    </source>
</evidence>
<dbReference type="HOGENOM" id="CLU_039379_1_0_6"/>
<dbReference type="HAMAP" id="MF_00019">
    <property type="entry name" value="PlsX"/>
    <property type="match status" value="1"/>
</dbReference>
<dbReference type="EMBL" id="CP002583">
    <property type="protein sequence ID" value="ADZ91255.1"/>
    <property type="molecule type" value="Genomic_DNA"/>
</dbReference>
<name>F2K3B3_MARM1</name>
<dbReference type="InterPro" id="IPR012281">
    <property type="entry name" value="Phospholipid_synth_PlsX-like"/>
</dbReference>
<evidence type="ECO:0000256" key="6">
    <source>
        <dbReference type="ARBA" id="ARBA00023209"/>
    </source>
</evidence>
<dbReference type="PATRIC" id="fig|717774.3.peg.2068"/>
<dbReference type="PIRSF" id="PIRSF002465">
    <property type="entry name" value="Phsphlp_syn_PlsX"/>
    <property type="match status" value="1"/>
</dbReference>
<evidence type="ECO:0000256" key="1">
    <source>
        <dbReference type="ARBA" id="ARBA00001232"/>
    </source>
</evidence>
<dbReference type="Proteomes" id="UP000001062">
    <property type="component" value="Chromosome"/>
</dbReference>
<keyword evidence="2 10" id="KW-0963">Cytoplasm</keyword>
<evidence type="ECO:0000256" key="3">
    <source>
        <dbReference type="ARBA" id="ARBA00022516"/>
    </source>
</evidence>
<evidence type="ECO:0000256" key="10">
    <source>
        <dbReference type="HAMAP-Rule" id="MF_00019"/>
    </source>
</evidence>
<comment type="subunit">
    <text evidence="9 10">Homodimer. Probably interacts with PlsY.</text>
</comment>
<keyword evidence="7 10" id="KW-1208">Phospholipid metabolism</keyword>